<proteinExistence type="predicted"/>
<evidence type="ECO:0000313" key="2">
    <source>
        <dbReference type="Proteomes" id="UP000815677"/>
    </source>
</evidence>
<organism evidence="1 2">
    <name type="scientific">Mycena chlorophos</name>
    <name type="common">Agaric fungus</name>
    <name type="synonym">Agaricus chlorophos</name>
    <dbReference type="NCBI Taxonomy" id="658473"/>
    <lineage>
        <taxon>Eukaryota</taxon>
        <taxon>Fungi</taxon>
        <taxon>Dikarya</taxon>
        <taxon>Basidiomycota</taxon>
        <taxon>Agaricomycotina</taxon>
        <taxon>Agaricomycetes</taxon>
        <taxon>Agaricomycetidae</taxon>
        <taxon>Agaricales</taxon>
        <taxon>Marasmiineae</taxon>
        <taxon>Mycenaceae</taxon>
        <taxon>Mycena</taxon>
    </lineage>
</organism>
<dbReference type="InterPro" id="IPR059179">
    <property type="entry name" value="MLKL-like_MCAfunc"/>
</dbReference>
<dbReference type="CDD" id="cd21037">
    <property type="entry name" value="MLKL_NTD"/>
    <property type="match status" value="1"/>
</dbReference>
<evidence type="ECO:0000313" key="1">
    <source>
        <dbReference type="EMBL" id="GAT61285.1"/>
    </source>
</evidence>
<keyword evidence="2" id="KW-1185">Reference proteome</keyword>
<gene>
    <name evidence="1" type="ORF">MCHLO_17320</name>
</gene>
<protein>
    <submittedName>
        <fullName evidence="1">Uncharacterized protein</fullName>
    </submittedName>
</protein>
<name>A0ABQ0MDA7_MYCCL</name>
<reference evidence="1" key="1">
    <citation type="submission" date="2014-09" db="EMBL/GenBank/DDBJ databases">
        <title>Genome sequence of the luminous mushroom Mycena chlorophos for searching fungal bioluminescence genes.</title>
        <authorList>
            <person name="Tanaka Y."/>
            <person name="Kasuga D."/>
            <person name="Oba Y."/>
            <person name="Hase S."/>
            <person name="Sato K."/>
            <person name="Oba Y."/>
            <person name="Sakakibara Y."/>
        </authorList>
    </citation>
    <scope>NUCLEOTIDE SEQUENCE</scope>
</reference>
<dbReference type="Proteomes" id="UP000815677">
    <property type="component" value="Unassembled WGS sequence"/>
</dbReference>
<dbReference type="EMBL" id="DF850019">
    <property type="protein sequence ID" value="GAT61285.1"/>
    <property type="molecule type" value="Genomic_DNA"/>
</dbReference>
<accession>A0ABQ0MDA7</accession>
<sequence>MSPRLTTTLASELLHSASAASPVYPPLQAALGLVVYIEQSFDRFKSNKNEIKAIGAYAQRLSEQLQRSVDGSKTTDYVDVIASLHKYLQHVAQQTKLLQYLHRNEIASRLQEFRGRLWEAFVVFSVSSDLDQQEAQREAELARQHDEAETRAVLQSISRSVIASGSGVRELTQEMGLPADRKSGETMLRELETEAPHDDVEAILLKESITLTKLNLKSNYSWFRETFNADVYTKSQIQEALLDSIDDIIQDLRDSGLLAHRTKAELASARDPLPRLDILWKVLGARQRDAVLVRTFQRALFRAGGDTGA</sequence>